<dbReference type="SUPFAM" id="SSF46689">
    <property type="entry name" value="Homeodomain-like"/>
    <property type="match status" value="1"/>
</dbReference>
<feature type="modified residue" description="4-aspartylphosphate" evidence="10">
    <location>
        <position position="53"/>
    </location>
</feature>
<keyword evidence="8" id="KW-0010">Activator</keyword>
<dbReference type="AlphaFoldDB" id="A0A855WVK4"/>
<gene>
    <name evidence="13" type="ORF">C3F09_11200</name>
</gene>
<dbReference type="Pfam" id="PF02954">
    <property type="entry name" value="HTH_8"/>
    <property type="match status" value="1"/>
</dbReference>
<dbReference type="InterPro" id="IPR027417">
    <property type="entry name" value="P-loop_NTPase"/>
</dbReference>
<dbReference type="FunFam" id="1.10.8.60:FF:000014">
    <property type="entry name" value="DNA-binding transcriptional regulator NtrC"/>
    <property type="match status" value="1"/>
</dbReference>
<dbReference type="Gene3D" id="3.40.50.300">
    <property type="entry name" value="P-loop containing nucleotide triphosphate hydrolases"/>
    <property type="match status" value="1"/>
</dbReference>
<organism evidence="13 14">
    <name type="scientific">candidate division GN15 bacterium</name>
    <dbReference type="NCBI Taxonomy" id="2072418"/>
    <lineage>
        <taxon>Bacteria</taxon>
        <taxon>candidate division GN15</taxon>
    </lineage>
</organism>
<dbReference type="CDD" id="cd00009">
    <property type="entry name" value="AAA"/>
    <property type="match status" value="1"/>
</dbReference>
<dbReference type="Gene3D" id="1.10.10.60">
    <property type="entry name" value="Homeodomain-like"/>
    <property type="match status" value="1"/>
</dbReference>
<keyword evidence="9" id="KW-0804">Transcription</keyword>
<reference evidence="13 14" key="1">
    <citation type="journal article" date="2018" name="ISME J.">
        <title>A methanotrophic archaeon couples anaerobic oxidation of methane to Fe(III) reduction.</title>
        <authorList>
            <person name="Cai C."/>
            <person name="Leu A.O."/>
            <person name="Xie G.J."/>
            <person name="Guo J."/>
            <person name="Feng Y."/>
            <person name="Zhao J.X."/>
            <person name="Tyson G.W."/>
            <person name="Yuan Z."/>
            <person name="Hu S."/>
        </authorList>
    </citation>
    <scope>NUCLEOTIDE SEQUENCE [LARGE SCALE GENOMIC DNA]</scope>
    <source>
        <strain evidence="13">FeB_12</strain>
    </source>
</reference>
<evidence type="ECO:0008006" key="15">
    <source>
        <dbReference type="Google" id="ProtNLM"/>
    </source>
</evidence>
<evidence type="ECO:0000256" key="9">
    <source>
        <dbReference type="ARBA" id="ARBA00023163"/>
    </source>
</evidence>
<evidence type="ECO:0000259" key="11">
    <source>
        <dbReference type="PROSITE" id="PS50045"/>
    </source>
</evidence>
<evidence type="ECO:0000256" key="3">
    <source>
        <dbReference type="ARBA" id="ARBA00022553"/>
    </source>
</evidence>
<dbReference type="Gene3D" id="3.40.50.2300">
    <property type="match status" value="1"/>
</dbReference>
<dbReference type="GO" id="GO:0006355">
    <property type="term" value="P:regulation of DNA-templated transcription"/>
    <property type="evidence" value="ECO:0007669"/>
    <property type="project" value="InterPro"/>
</dbReference>
<keyword evidence="3 10" id="KW-0597">Phosphoprotein</keyword>
<keyword evidence="7" id="KW-0238">DNA-binding</keyword>
<dbReference type="EMBL" id="PQAP01000194">
    <property type="protein sequence ID" value="PWB68633.1"/>
    <property type="molecule type" value="Genomic_DNA"/>
</dbReference>
<dbReference type="Pfam" id="PF25601">
    <property type="entry name" value="AAA_lid_14"/>
    <property type="match status" value="1"/>
</dbReference>
<dbReference type="InterPro" id="IPR002197">
    <property type="entry name" value="HTH_Fis"/>
</dbReference>
<keyword evidence="2" id="KW-0963">Cytoplasm</keyword>
<evidence type="ECO:0000256" key="2">
    <source>
        <dbReference type="ARBA" id="ARBA00022490"/>
    </source>
</evidence>
<name>A0A855WVK4_9BACT</name>
<evidence type="ECO:0000313" key="14">
    <source>
        <dbReference type="Proteomes" id="UP000250918"/>
    </source>
</evidence>
<dbReference type="InterPro" id="IPR002078">
    <property type="entry name" value="Sigma_54_int"/>
</dbReference>
<evidence type="ECO:0000256" key="4">
    <source>
        <dbReference type="ARBA" id="ARBA00022741"/>
    </source>
</evidence>
<evidence type="ECO:0000256" key="6">
    <source>
        <dbReference type="ARBA" id="ARBA00023015"/>
    </source>
</evidence>
<dbReference type="Pfam" id="PF00158">
    <property type="entry name" value="Sigma54_activat"/>
    <property type="match status" value="1"/>
</dbReference>
<dbReference type="GO" id="GO:0005524">
    <property type="term" value="F:ATP binding"/>
    <property type="evidence" value="ECO:0007669"/>
    <property type="project" value="UniProtKB-KW"/>
</dbReference>
<dbReference type="FunFam" id="3.40.50.2300:FF:000018">
    <property type="entry name" value="DNA-binding transcriptional regulator NtrC"/>
    <property type="match status" value="1"/>
</dbReference>
<dbReference type="SUPFAM" id="SSF52172">
    <property type="entry name" value="CheY-like"/>
    <property type="match status" value="1"/>
</dbReference>
<dbReference type="PROSITE" id="PS00688">
    <property type="entry name" value="SIGMA54_INTERACT_3"/>
    <property type="match status" value="1"/>
</dbReference>
<dbReference type="PANTHER" id="PTHR32071">
    <property type="entry name" value="TRANSCRIPTIONAL REGULATORY PROTEIN"/>
    <property type="match status" value="1"/>
</dbReference>
<dbReference type="InterPro" id="IPR003593">
    <property type="entry name" value="AAA+_ATPase"/>
</dbReference>
<dbReference type="Proteomes" id="UP000250918">
    <property type="component" value="Unassembled WGS sequence"/>
</dbReference>
<dbReference type="PANTHER" id="PTHR32071:SF57">
    <property type="entry name" value="C4-DICARBOXYLATE TRANSPORT TRANSCRIPTIONAL REGULATORY PROTEIN DCTD"/>
    <property type="match status" value="1"/>
</dbReference>
<proteinExistence type="predicted"/>
<evidence type="ECO:0000313" key="13">
    <source>
        <dbReference type="EMBL" id="PWB68633.1"/>
    </source>
</evidence>
<dbReference type="GO" id="GO:0005737">
    <property type="term" value="C:cytoplasm"/>
    <property type="evidence" value="ECO:0007669"/>
    <property type="project" value="UniProtKB-SubCell"/>
</dbReference>
<dbReference type="PRINTS" id="PR01590">
    <property type="entry name" value="HTHFIS"/>
</dbReference>
<dbReference type="PROSITE" id="PS50110">
    <property type="entry name" value="RESPONSE_REGULATORY"/>
    <property type="match status" value="1"/>
</dbReference>
<dbReference type="PROSITE" id="PS50045">
    <property type="entry name" value="SIGMA54_INTERACT_4"/>
    <property type="match status" value="1"/>
</dbReference>
<dbReference type="GO" id="GO:0000160">
    <property type="term" value="P:phosphorelay signal transduction system"/>
    <property type="evidence" value="ECO:0007669"/>
    <property type="project" value="InterPro"/>
</dbReference>
<dbReference type="Pfam" id="PF00072">
    <property type="entry name" value="Response_reg"/>
    <property type="match status" value="1"/>
</dbReference>
<evidence type="ECO:0000256" key="7">
    <source>
        <dbReference type="ARBA" id="ARBA00023125"/>
    </source>
</evidence>
<feature type="domain" description="Response regulatory" evidence="12">
    <location>
        <begin position="4"/>
        <end position="118"/>
    </location>
</feature>
<evidence type="ECO:0000256" key="1">
    <source>
        <dbReference type="ARBA" id="ARBA00004496"/>
    </source>
</evidence>
<evidence type="ECO:0000256" key="8">
    <source>
        <dbReference type="ARBA" id="ARBA00023159"/>
    </source>
</evidence>
<dbReference type="InterPro" id="IPR009057">
    <property type="entry name" value="Homeodomain-like_sf"/>
</dbReference>
<dbReference type="InterPro" id="IPR058031">
    <property type="entry name" value="AAA_lid_NorR"/>
</dbReference>
<protein>
    <recommendedName>
        <fullName evidence="15">Sigma-54-dependent Fis family transcriptional regulator</fullName>
    </recommendedName>
</protein>
<dbReference type="InterPro" id="IPR011006">
    <property type="entry name" value="CheY-like_superfamily"/>
</dbReference>
<sequence length="448" mass="50748">MKFSVLVVDDDKLVNDLVTETLSRAGYTCTSCLSGEDALVKFKAHSYDIVLTDLKMKEIDGITLLDRIKHIAPETTVVLMTAYGTVETAVKAIKLGAYDFLLKPVTPEALEHIMSRVTELLELRHRTQVMQRDLEHKFQNIIGKSRVMTEIFDQISSVADARSTVMITGASGTGKELVARAIHYSSSRREGPFIKLNCAALPEALVEAELFGYEKGAFTDAKKTNRGRFELADHGTLLLDEISEMPLNLQSKLLRVIQEREFERIGSSSTINVDVRIIATSNRNLKEYISEGKFREDLFYRLNVIPIYLPPLNERPEDVPLLVHHFIEKYNLENNKAVKRVDEGTMKLFMKYHWPGNVRELENLIERAVVTSKEEVLTEDDFPTELALGKLGDDVPGIKVPMKLEEGSKYLILKTLEKFNGNKTRAAEALGITTRTIRNKLQEYQLEE</sequence>
<feature type="domain" description="Sigma-54 factor interaction" evidence="11">
    <location>
        <begin position="141"/>
        <end position="370"/>
    </location>
</feature>
<dbReference type="SMART" id="SM00448">
    <property type="entry name" value="REC"/>
    <property type="match status" value="1"/>
</dbReference>
<keyword evidence="6" id="KW-0805">Transcription regulation</keyword>
<dbReference type="SUPFAM" id="SSF52540">
    <property type="entry name" value="P-loop containing nucleoside triphosphate hydrolases"/>
    <property type="match status" value="1"/>
</dbReference>
<evidence type="ECO:0000256" key="5">
    <source>
        <dbReference type="ARBA" id="ARBA00022840"/>
    </source>
</evidence>
<dbReference type="GO" id="GO:0043565">
    <property type="term" value="F:sequence-specific DNA binding"/>
    <property type="evidence" value="ECO:0007669"/>
    <property type="project" value="InterPro"/>
</dbReference>
<dbReference type="InterPro" id="IPR001789">
    <property type="entry name" value="Sig_transdc_resp-reg_receiver"/>
</dbReference>
<keyword evidence="4" id="KW-0547">Nucleotide-binding</keyword>
<dbReference type="SMART" id="SM00382">
    <property type="entry name" value="AAA"/>
    <property type="match status" value="1"/>
</dbReference>
<comment type="caution">
    <text evidence="13">The sequence shown here is derived from an EMBL/GenBank/DDBJ whole genome shotgun (WGS) entry which is preliminary data.</text>
</comment>
<comment type="subcellular location">
    <subcellularLocation>
        <location evidence="1">Cytoplasm</location>
    </subcellularLocation>
</comment>
<accession>A0A855WVK4</accession>
<keyword evidence="5" id="KW-0067">ATP-binding</keyword>
<dbReference type="InterPro" id="IPR025944">
    <property type="entry name" value="Sigma_54_int_dom_CS"/>
</dbReference>
<dbReference type="FunFam" id="3.40.50.300:FF:000006">
    <property type="entry name" value="DNA-binding transcriptional regulator NtrC"/>
    <property type="match status" value="1"/>
</dbReference>
<dbReference type="Gene3D" id="1.10.8.60">
    <property type="match status" value="1"/>
</dbReference>
<evidence type="ECO:0000256" key="10">
    <source>
        <dbReference type="PROSITE-ProRule" id="PRU00169"/>
    </source>
</evidence>
<evidence type="ECO:0000259" key="12">
    <source>
        <dbReference type="PROSITE" id="PS50110"/>
    </source>
</evidence>